<dbReference type="Pfam" id="PF00031">
    <property type="entry name" value="Cystatin"/>
    <property type="match status" value="1"/>
</dbReference>
<dbReference type="GO" id="GO:0007204">
    <property type="term" value="P:positive regulation of cytosolic calcium ion concentration"/>
    <property type="evidence" value="ECO:0007669"/>
    <property type="project" value="TreeGrafter"/>
</dbReference>
<protein>
    <submittedName>
        <fullName evidence="5">Kininogen-1</fullName>
    </submittedName>
</protein>
<evidence type="ECO:0000256" key="3">
    <source>
        <dbReference type="ARBA" id="ARBA00023180"/>
    </source>
</evidence>
<dbReference type="eggNOG" id="ENOG502RYAC">
    <property type="taxonomic scope" value="Eukaryota"/>
</dbReference>
<sequence>MGQPPMEQRHKHDPDSAAGLLEFGFRHHGCFPSLDALLLTSFAHQDQPQEIDCNDEDVFKAVDAALKKYNNGRKSGNQFVLYRITEVIKTGDRKIFYSVKYEIKEGDCPAQSGKTWQDCDYKEPEQAVSVMVRSLQFSQLRPNYSVSAGGDEYCGACL</sequence>
<gene>
    <name evidence="5" type="ORF">D623_10001361</name>
</gene>
<dbReference type="Gene3D" id="3.10.450.10">
    <property type="match status" value="1"/>
</dbReference>
<evidence type="ECO:0000259" key="4">
    <source>
        <dbReference type="SMART" id="SM00043"/>
    </source>
</evidence>
<keyword evidence="2" id="KW-1015">Disulfide bond</keyword>
<feature type="domain" description="Cystatin" evidence="4">
    <location>
        <begin position="43"/>
        <end position="145"/>
    </location>
</feature>
<keyword evidence="1" id="KW-0732">Signal</keyword>
<dbReference type="GO" id="GO:0030195">
    <property type="term" value="P:negative regulation of blood coagulation"/>
    <property type="evidence" value="ECO:0007669"/>
    <property type="project" value="TreeGrafter"/>
</dbReference>
<keyword evidence="3" id="KW-0325">Glycoprotein</keyword>
<dbReference type="InterPro" id="IPR050735">
    <property type="entry name" value="Kininogen_Fetuin_HRG"/>
</dbReference>
<dbReference type="PANTHER" id="PTHR13814">
    <property type="entry name" value="FETUIN"/>
    <property type="match status" value="1"/>
</dbReference>
<dbReference type="SUPFAM" id="SSF54403">
    <property type="entry name" value="Cystatin/monellin"/>
    <property type="match status" value="1"/>
</dbReference>
<keyword evidence="6" id="KW-1185">Reference proteome</keyword>
<dbReference type="GO" id="GO:0004869">
    <property type="term" value="F:cysteine-type endopeptidase inhibitor activity"/>
    <property type="evidence" value="ECO:0007669"/>
    <property type="project" value="InterPro"/>
</dbReference>
<dbReference type="PANTHER" id="PTHR13814:SF12">
    <property type="entry name" value="KININOGEN-1"/>
    <property type="match status" value="1"/>
</dbReference>
<proteinExistence type="predicted"/>
<dbReference type="CDD" id="cd00042">
    <property type="entry name" value="CY"/>
    <property type="match status" value="1"/>
</dbReference>
<dbReference type="AlphaFoldDB" id="S7MBJ2"/>
<evidence type="ECO:0000256" key="1">
    <source>
        <dbReference type="ARBA" id="ARBA00022729"/>
    </source>
</evidence>
<dbReference type="InterPro" id="IPR000010">
    <property type="entry name" value="Cystatin_dom"/>
</dbReference>
<dbReference type="Proteomes" id="UP000052978">
    <property type="component" value="Unassembled WGS sequence"/>
</dbReference>
<dbReference type="EMBL" id="KE161057">
    <property type="protein sequence ID" value="EPQ01474.1"/>
    <property type="molecule type" value="Genomic_DNA"/>
</dbReference>
<name>S7MBJ2_MYOBR</name>
<dbReference type="SMART" id="SM00043">
    <property type="entry name" value="CY"/>
    <property type="match status" value="1"/>
</dbReference>
<dbReference type="FunFam" id="3.10.450.10:FF:000008">
    <property type="entry name" value="Kininogen 1"/>
    <property type="match status" value="1"/>
</dbReference>
<evidence type="ECO:0000256" key="2">
    <source>
        <dbReference type="ARBA" id="ARBA00023157"/>
    </source>
</evidence>
<evidence type="ECO:0000313" key="6">
    <source>
        <dbReference type="Proteomes" id="UP000052978"/>
    </source>
</evidence>
<evidence type="ECO:0000313" key="5">
    <source>
        <dbReference type="EMBL" id="EPQ01474.1"/>
    </source>
</evidence>
<dbReference type="InterPro" id="IPR046350">
    <property type="entry name" value="Cystatin_sf"/>
</dbReference>
<dbReference type="GO" id="GO:0072562">
    <property type="term" value="C:blood microparticle"/>
    <property type="evidence" value="ECO:0007669"/>
    <property type="project" value="TreeGrafter"/>
</dbReference>
<reference evidence="5 6" key="1">
    <citation type="journal article" date="2013" name="Nat. Commun.">
        <title>Genome analysis reveals insights into physiology and longevity of the Brandt's bat Myotis brandtii.</title>
        <authorList>
            <person name="Seim I."/>
            <person name="Fang X."/>
            <person name="Xiong Z."/>
            <person name="Lobanov A.V."/>
            <person name="Huang Z."/>
            <person name="Ma S."/>
            <person name="Feng Y."/>
            <person name="Turanov A.A."/>
            <person name="Zhu Y."/>
            <person name="Lenz T.L."/>
            <person name="Gerashchenko M.V."/>
            <person name="Fan D."/>
            <person name="Hee Yim S."/>
            <person name="Yao X."/>
            <person name="Jordan D."/>
            <person name="Xiong Y."/>
            <person name="Ma Y."/>
            <person name="Lyapunov A.N."/>
            <person name="Chen G."/>
            <person name="Kulakova O.I."/>
            <person name="Sun Y."/>
            <person name="Lee S.G."/>
            <person name="Bronson R.T."/>
            <person name="Moskalev A.A."/>
            <person name="Sunyaev S.R."/>
            <person name="Zhang G."/>
            <person name="Krogh A."/>
            <person name="Wang J."/>
            <person name="Gladyshev V.N."/>
        </authorList>
    </citation>
    <scope>NUCLEOTIDE SEQUENCE [LARGE SCALE GENOMIC DNA]</scope>
</reference>
<accession>S7MBJ2</accession>
<organism evidence="5 6">
    <name type="scientific">Myotis brandtii</name>
    <name type="common">Brandt's bat</name>
    <dbReference type="NCBI Taxonomy" id="109478"/>
    <lineage>
        <taxon>Eukaryota</taxon>
        <taxon>Metazoa</taxon>
        <taxon>Chordata</taxon>
        <taxon>Craniata</taxon>
        <taxon>Vertebrata</taxon>
        <taxon>Euteleostomi</taxon>
        <taxon>Mammalia</taxon>
        <taxon>Eutheria</taxon>
        <taxon>Laurasiatheria</taxon>
        <taxon>Chiroptera</taxon>
        <taxon>Yangochiroptera</taxon>
        <taxon>Vespertilionidae</taxon>
        <taxon>Myotis</taxon>
    </lineage>
</organism>